<dbReference type="RefSeq" id="WP_128532453.1">
    <property type="nucleotide sequence ID" value="NZ_SBIW01000002.1"/>
</dbReference>
<evidence type="ECO:0000256" key="1">
    <source>
        <dbReference type="SAM" id="Phobius"/>
    </source>
</evidence>
<keyword evidence="4" id="KW-1185">Reference proteome</keyword>
<dbReference type="OrthoDB" id="677565at2"/>
<dbReference type="EMBL" id="SBIW01000002">
    <property type="protein sequence ID" value="RWY55608.1"/>
    <property type="molecule type" value="Genomic_DNA"/>
</dbReference>
<proteinExistence type="predicted"/>
<keyword evidence="1" id="KW-0472">Membrane</keyword>
<gene>
    <name evidence="3" type="ORF">EPL05_04315</name>
</gene>
<dbReference type="AlphaFoldDB" id="A0A3S3VKV5"/>
<feature type="signal peptide" evidence="2">
    <location>
        <begin position="1"/>
        <end position="20"/>
    </location>
</feature>
<evidence type="ECO:0000256" key="2">
    <source>
        <dbReference type="SAM" id="SignalP"/>
    </source>
</evidence>
<reference evidence="3 4" key="1">
    <citation type="submission" date="2019-01" db="EMBL/GenBank/DDBJ databases">
        <title>Mucilaginibacter antarcticum sp. nov., isolated from antarctic soil.</title>
        <authorList>
            <person name="Yan Y.-Q."/>
            <person name="Du Z.-J."/>
        </authorList>
    </citation>
    <scope>NUCLEOTIDE SEQUENCE [LARGE SCALE GENOMIC DNA]</scope>
    <source>
        <strain evidence="3 4">F01003</strain>
    </source>
</reference>
<organism evidence="3 4">
    <name type="scientific">Mucilaginibacter gilvus</name>
    <dbReference type="NCBI Taxonomy" id="2305909"/>
    <lineage>
        <taxon>Bacteria</taxon>
        <taxon>Pseudomonadati</taxon>
        <taxon>Bacteroidota</taxon>
        <taxon>Sphingobacteriia</taxon>
        <taxon>Sphingobacteriales</taxon>
        <taxon>Sphingobacteriaceae</taxon>
        <taxon>Mucilaginibacter</taxon>
    </lineage>
</organism>
<sequence>MRYFYALPMLFLFITATSFAQGYKDGYAVTQKGDTLRGYIDHSGLDRNPHIVKFKQTGIAEVQKLPISQIRSFAFTGLEQYERHLVSISLDVTDEHRLNSGRDTSFKVDTVFLEVLQTGKNATLYAYTDDIKSRFYTSDAAGATPLELIFKVYYPAETGSYNRETQSETSYKKQLSGLALKKNMLNDSMKKIIDKAEYTQIAMQEVVAKINGTPKSEIAKKSKGIGTIGLVVIATFVVLAILNAAF</sequence>
<evidence type="ECO:0000313" key="4">
    <source>
        <dbReference type="Proteomes" id="UP000286701"/>
    </source>
</evidence>
<keyword evidence="1" id="KW-1133">Transmembrane helix</keyword>
<comment type="caution">
    <text evidence="3">The sequence shown here is derived from an EMBL/GenBank/DDBJ whole genome shotgun (WGS) entry which is preliminary data.</text>
</comment>
<name>A0A3S3VKV5_9SPHI</name>
<evidence type="ECO:0000313" key="3">
    <source>
        <dbReference type="EMBL" id="RWY55608.1"/>
    </source>
</evidence>
<feature type="chain" id="PRO_5018634545" evidence="2">
    <location>
        <begin position="21"/>
        <end position="246"/>
    </location>
</feature>
<keyword evidence="1" id="KW-0812">Transmembrane</keyword>
<accession>A0A3S3VKV5</accession>
<keyword evidence="2" id="KW-0732">Signal</keyword>
<feature type="transmembrane region" description="Helical" evidence="1">
    <location>
        <begin position="224"/>
        <end position="245"/>
    </location>
</feature>
<protein>
    <submittedName>
        <fullName evidence="3">Uncharacterized protein</fullName>
    </submittedName>
</protein>
<dbReference type="Proteomes" id="UP000286701">
    <property type="component" value="Unassembled WGS sequence"/>
</dbReference>